<dbReference type="InterPro" id="IPR012338">
    <property type="entry name" value="Beta-lactam/transpept-like"/>
</dbReference>
<dbReference type="AlphaFoldDB" id="A0A1I6T203"/>
<dbReference type="PANTHER" id="PTHR43283:SF3">
    <property type="entry name" value="BETA-LACTAMASE FAMILY PROTEIN (AFU_ORTHOLOGUE AFUA_5G07500)"/>
    <property type="match status" value="1"/>
</dbReference>
<dbReference type="EMBL" id="FOZV01000007">
    <property type="protein sequence ID" value="SFS83068.1"/>
    <property type="molecule type" value="Genomic_DNA"/>
</dbReference>
<organism evidence="2 3">
    <name type="scientific">Brevundimonas viscosa</name>
    <dbReference type="NCBI Taxonomy" id="871741"/>
    <lineage>
        <taxon>Bacteria</taxon>
        <taxon>Pseudomonadati</taxon>
        <taxon>Pseudomonadota</taxon>
        <taxon>Alphaproteobacteria</taxon>
        <taxon>Caulobacterales</taxon>
        <taxon>Caulobacteraceae</taxon>
        <taxon>Brevundimonas</taxon>
    </lineage>
</organism>
<feature type="domain" description="Beta-lactamase-related" evidence="1">
    <location>
        <begin position="24"/>
        <end position="401"/>
    </location>
</feature>
<dbReference type="SUPFAM" id="SSF56601">
    <property type="entry name" value="beta-lactamase/transpeptidase-like"/>
    <property type="match status" value="1"/>
</dbReference>
<dbReference type="STRING" id="871741.SAMN05192570_2868"/>
<dbReference type="RefSeq" id="WP_092312272.1">
    <property type="nucleotide sequence ID" value="NZ_FOZV01000007.1"/>
</dbReference>
<accession>A0A1I6T203</accession>
<evidence type="ECO:0000259" key="1">
    <source>
        <dbReference type="Pfam" id="PF00144"/>
    </source>
</evidence>
<dbReference type="InterPro" id="IPR050789">
    <property type="entry name" value="Diverse_Enzym_Activities"/>
</dbReference>
<sequence>MTRLPAYDRPEEGGFDSGRLQRLRDHMAGMVEQGRIAGGSTLLMRRGRIVRFDTFGGRRLGDPEPLPRDALFRIYSMTKPVTSVAAMILFEEGRWTLDDPITRYLPEFSDLKVCVDFNAGGDMRLEDTARPPTMRELMSHTAGLGYGLFDHHPVERAYKADGVLTASSLDELARRAAAIPLMFRPGEEWFYSVATDLLGLVVERISGQRFGDFLHERIFEPLGMRDTGFQVRAEDLPRACVLYADDGAGGLRPATDTFGVPVHDLSRPPPIEGGGGGLISTAVDYARFCQMILDGGALDGVRILAPATVRLMASNMIPEPVLARSHPLRLLPFNPAFGFGLGFSVMHDPARMGSLEGRGTLAWGGGGGTWFWIDPEHDIVFVGMIQRVADPVSDEFRRKARVFTYQALTDAGPFEELS</sequence>
<proteinExistence type="predicted"/>
<gene>
    <name evidence="2" type="ORF">SAMN05192570_2868</name>
</gene>
<keyword evidence="3" id="KW-1185">Reference proteome</keyword>
<evidence type="ECO:0000313" key="2">
    <source>
        <dbReference type="EMBL" id="SFS83068.1"/>
    </source>
</evidence>
<name>A0A1I6T203_9CAUL</name>
<reference evidence="3" key="1">
    <citation type="submission" date="2016-10" db="EMBL/GenBank/DDBJ databases">
        <authorList>
            <person name="Varghese N."/>
            <person name="Submissions S."/>
        </authorList>
    </citation>
    <scope>NUCLEOTIDE SEQUENCE [LARGE SCALE GENOMIC DNA]</scope>
    <source>
        <strain evidence="3">CGMCC 1.10683</strain>
    </source>
</reference>
<dbReference type="Pfam" id="PF00144">
    <property type="entry name" value="Beta-lactamase"/>
    <property type="match status" value="1"/>
</dbReference>
<dbReference type="Gene3D" id="3.40.710.10">
    <property type="entry name" value="DD-peptidase/beta-lactamase superfamily"/>
    <property type="match status" value="1"/>
</dbReference>
<evidence type="ECO:0000313" key="3">
    <source>
        <dbReference type="Proteomes" id="UP000198788"/>
    </source>
</evidence>
<protein>
    <submittedName>
        <fullName evidence="2">CubicO group peptidase, beta-lactamase class C family</fullName>
    </submittedName>
</protein>
<dbReference type="PANTHER" id="PTHR43283">
    <property type="entry name" value="BETA-LACTAMASE-RELATED"/>
    <property type="match status" value="1"/>
</dbReference>
<dbReference type="Proteomes" id="UP000198788">
    <property type="component" value="Unassembled WGS sequence"/>
</dbReference>
<dbReference type="OrthoDB" id="9808046at2"/>
<dbReference type="InterPro" id="IPR001466">
    <property type="entry name" value="Beta-lactam-related"/>
</dbReference>